<reference evidence="5 6" key="1">
    <citation type="submission" date="2019-08" db="EMBL/GenBank/DDBJ databases">
        <title>Draft genome for granaticin producer strain Streptomyces parvus C05.</title>
        <authorList>
            <person name="Gonzalez-Pimentel J.L."/>
        </authorList>
    </citation>
    <scope>NUCLEOTIDE SEQUENCE [LARGE SCALE GENOMIC DNA]</scope>
    <source>
        <strain evidence="5 6">C05</strain>
    </source>
</reference>
<organism evidence="5 6">
    <name type="scientific">Streptomyces parvus</name>
    <dbReference type="NCBI Taxonomy" id="66428"/>
    <lineage>
        <taxon>Bacteria</taxon>
        <taxon>Bacillati</taxon>
        <taxon>Actinomycetota</taxon>
        <taxon>Actinomycetes</taxon>
        <taxon>Kitasatosporales</taxon>
        <taxon>Streptomycetaceae</taxon>
        <taxon>Streptomyces</taxon>
    </lineage>
</organism>
<evidence type="ECO:0000256" key="2">
    <source>
        <dbReference type="ARBA" id="ARBA00022679"/>
    </source>
</evidence>
<evidence type="ECO:0000256" key="1">
    <source>
        <dbReference type="ARBA" id="ARBA00022676"/>
    </source>
</evidence>
<dbReference type="SUPFAM" id="SSF56601">
    <property type="entry name" value="beta-lactamase/transpeptidase-like"/>
    <property type="match status" value="1"/>
</dbReference>
<dbReference type="Gene3D" id="3.40.710.10">
    <property type="entry name" value="DD-peptidase/beta-lactamase superfamily"/>
    <property type="match status" value="1"/>
</dbReference>
<evidence type="ECO:0000256" key="3">
    <source>
        <dbReference type="SAM" id="MobiDB-lite"/>
    </source>
</evidence>
<feature type="region of interest" description="Disordered" evidence="3">
    <location>
        <begin position="170"/>
        <end position="254"/>
    </location>
</feature>
<evidence type="ECO:0000259" key="4">
    <source>
        <dbReference type="Pfam" id="PF00905"/>
    </source>
</evidence>
<dbReference type="PANTHER" id="PTHR32282:SF34">
    <property type="entry name" value="PENICILLIN-BINDING PROTEIN 1A"/>
    <property type="match status" value="1"/>
</dbReference>
<accession>A0A5D4JAC1</accession>
<dbReference type="RefSeq" id="WP_262388216.1">
    <property type="nucleotide sequence ID" value="NZ_VSZQ01000104.1"/>
</dbReference>
<dbReference type="InterPro" id="IPR012338">
    <property type="entry name" value="Beta-lactam/transpept-like"/>
</dbReference>
<feature type="compositionally biased region" description="Acidic residues" evidence="3">
    <location>
        <begin position="176"/>
        <end position="188"/>
    </location>
</feature>
<keyword evidence="6" id="KW-1185">Reference proteome</keyword>
<sequence>PDLTAAPSIALGTANASVLDMAEAYATLADHGRHGRHVLVEKVTKDGAEIELPERTTEQAVSREAADTTTAVLRSVVEGGTGTAAQTVGRPAVGKTGTAEEDRAAWFAGYTPDLASVVAVMGQNPDTGAQTPLYGALGLARVNGGGVPAETWAAYTEAALRSSPVQEFDLQTAPGSDEEDELLVDENADGGTDPSSSSAPDTSPDASPDATPGTTPDGSAPPTPGTNTGGTTGGDTTGGTDEGPVSVPDGTANG</sequence>
<dbReference type="AlphaFoldDB" id="A0A5D4JAC1"/>
<protein>
    <submittedName>
        <fullName evidence="5">Penicillin-binding protein</fullName>
    </submittedName>
</protein>
<dbReference type="Proteomes" id="UP000323242">
    <property type="component" value="Unassembled WGS sequence"/>
</dbReference>
<evidence type="ECO:0000313" key="6">
    <source>
        <dbReference type="Proteomes" id="UP000323242"/>
    </source>
</evidence>
<feature type="compositionally biased region" description="Low complexity" evidence="3">
    <location>
        <begin position="189"/>
        <end position="212"/>
    </location>
</feature>
<gene>
    <name evidence="5" type="ORF">FY004_19990</name>
</gene>
<evidence type="ECO:0000313" key="5">
    <source>
        <dbReference type="EMBL" id="TYR60553.1"/>
    </source>
</evidence>
<dbReference type="Pfam" id="PF00905">
    <property type="entry name" value="Transpeptidase"/>
    <property type="match status" value="1"/>
</dbReference>
<name>A0A5D4JAC1_9ACTN</name>
<keyword evidence="2" id="KW-0808">Transferase</keyword>
<dbReference type="GO" id="GO:0008955">
    <property type="term" value="F:peptidoglycan glycosyltransferase activity"/>
    <property type="evidence" value="ECO:0007669"/>
    <property type="project" value="TreeGrafter"/>
</dbReference>
<dbReference type="InterPro" id="IPR050396">
    <property type="entry name" value="Glycosyltr_51/Transpeptidase"/>
</dbReference>
<dbReference type="EMBL" id="VSZQ01000104">
    <property type="protein sequence ID" value="TYR60553.1"/>
    <property type="molecule type" value="Genomic_DNA"/>
</dbReference>
<dbReference type="PANTHER" id="PTHR32282">
    <property type="entry name" value="BINDING PROTEIN TRANSPEPTIDASE, PUTATIVE-RELATED"/>
    <property type="match status" value="1"/>
</dbReference>
<comment type="caution">
    <text evidence="5">The sequence shown here is derived from an EMBL/GenBank/DDBJ whole genome shotgun (WGS) entry which is preliminary data.</text>
</comment>
<feature type="domain" description="Penicillin-binding protein transpeptidase" evidence="4">
    <location>
        <begin position="9"/>
        <end position="126"/>
    </location>
</feature>
<dbReference type="InterPro" id="IPR001460">
    <property type="entry name" value="PCN-bd_Tpept"/>
</dbReference>
<dbReference type="GO" id="GO:0009252">
    <property type="term" value="P:peptidoglycan biosynthetic process"/>
    <property type="evidence" value="ECO:0007669"/>
    <property type="project" value="TreeGrafter"/>
</dbReference>
<dbReference type="GO" id="GO:0008658">
    <property type="term" value="F:penicillin binding"/>
    <property type="evidence" value="ECO:0007669"/>
    <property type="project" value="InterPro"/>
</dbReference>
<feature type="compositionally biased region" description="Gly residues" evidence="3">
    <location>
        <begin position="227"/>
        <end position="241"/>
    </location>
</feature>
<keyword evidence="1" id="KW-0328">Glycosyltransferase</keyword>
<dbReference type="GO" id="GO:0030288">
    <property type="term" value="C:outer membrane-bounded periplasmic space"/>
    <property type="evidence" value="ECO:0007669"/>
    <property type="project" value="TreeGrafter"/>
</dbReference>
<feature type="non-terminal residue" evidence="5">
    <location>
        <position position="1"/>
    </location>
</feature>
<proteinExistence type="predicted"/>